<feature type="compositionally biased region" description="Basic and acidic residues" evidence="1">
    <location>
        <begin position="34"/>
        <end position="46"/>
    </location>
</feature>
<comment type="caution">
    <text evidence="2">The sequence shown here is derived from an EMBL/GenBank/DDBJ whole genome shotgun (WGS) entry which is preliminary data.</text>
</comment>
<name>A0AAV7M863_PLEWA</name>
<dbReference type="AlphaFoldDB" id="A0AAV7M863"/>
<organism evidence="2 3">
    <name type="scientific">Pleurodeles waltl</name>
    <name type="common">Iberian ribbed newt</name>
    <dbReference type="NCBI Taxonomy" id="8319"/>
    <lineage>
        <taxon>Eukaryota</taxon>
        <taxon>Metazoa</taxon>
        <taxon>Chordata</taxon>
        <taxon>Craniata</taxon>
        <taxon>Vertebrata</taxon>
        <taxon>Euteleostomi</taxon>
        <taxon>Amphibia</taxon>
        <taxon>Batrachia</taxon>
        <taxon>Caudata</taxon>
        <taxon>Salamandroidea</taxon>
        <taxon>Salamandridae</taxon>
        <taxon>Pleurodelinae</taxon>
        <taxon>Pleurodeles</taxon>
    </lineage>
</organism>
<dbReference type="Proteomes" id="UP001066276">
    <property type="component" value="Chromosome 10"/>
</dbReference>
<evidence type="ECO:0000313" key="2">
    <source>
        <dbReference type="EMBL" id="KAJ1099966.1"/>
    </source>
</evidence>
<evidence type="ECO:0000313" key="3">
    <source>
        <dbReference type="Proteomes" id="UP001066276"/>
    </source>
</evidence>
<feature type="compositionally biased region" description="Basic and acidic residues" evidence="1">
    <location>
        <begin position="1"/>
        <end position="22"/>
    </location>
</feature>
<gene>
    <name evidence="2" type="ORF">NDU88_005057</name>
</gene>
<proteinExistence type="predicted"/>
<protein>
    <submittedName>
        <fullName evidence="2">Uncharacterized protein</fullName>
    </submittedName>
</protein>
<sequence>MTELIGRGDSEGSRVEGGDMGHMEPTGEDLETGDAVRKERSVKDMLSKPTVGKTEADNPGTGEHREEEMDEDTGAPSTRSFLEGLFASLWDEIQAVKRDLSQDLKVVRRELEEVGKSGASERA</sequence>
<feature type="region of interest" description="Disordered" evidence="1">
    <location>
        <begin position="1"/>
        <end position="78"/>
    </location>
</feature>
<evidence type="ECO:0000256" key="1">
    <source>
        <dbReference type="SAM" id="MobiDB-lite"/>
    </source>
</evidence>
<accession>A0AAV7M863</accession>
<keyword evidence="3" id="KW-1185">Reference proteome</keyword>
<dbReference type="EMBL" id="JANPWB010000014">
    <property type="protein sequence ID" value="KAJ1099966.1"/>
    <property type="molecule type" value="Genomic_DNA"/>
</dbReference>
<reference evidence="2" key="1">
    <citation type="journal article" date="2022" name="bioRxiv">
        <title>Sequencing and chromosome-scale assembly of the giantPleurodeles waltlgenome.</title>
        <authorList>
            <person name="Brown T."/>
            <person name="Elewa A."/>
            <person name="Iarovenko S."/>
            <person name="Subramanian E."/>
            <person name="Araus A.J."/>
            <person name="Petzold A."/>
            <person name="Susuki M."/>
            <person name="Suzuki K.-i.T."/>
            <person name="Hayashi T."/>
            <person name="Toyoda A."/>
            <person name="Oliveira C."/>
            <person name="Osipova E."/>
            <person name="Leigh N.D."/>
            <person name="Simon A."/>
            <person name="Yun M.H."/>
        </authorList>
    </citation>
    <scope>NUCLEOTIDE SEQUENCE</scope>
    <source>
        <strain evidence="2">20211129_DDA</strain>
        <tissue evidence="2">Liver</tissue>
    </source>
</reference>